<keyword evidence="6" id="KW-0114">cAMP</keyword>
<feature type="domain" description="Cyclic nucleotide-binding" evidence="12">
    <location>
        <begin position="10"/>
        <end position="130"/>
    </location>
</feature>
<keyword evidence="15" id="KW-1185">Reference proteome</keyword>
<evidence type="ECO:0000256" key="3">
    <source>
        <dbReference type="ARBA" id="ARBA00022741"/>
    </source>
</evidence>
<dbReference type="Gene3D" id="1.10.10.10">
    <property type="entry name" value="Winged helix-like DNA-binding domain superfamily/Winged helix DNA-binding domain"/>
    <property type="match status" value="1"/>
</dbReference>
<evidence type="ECO:0000256" key="7">
    <source>
        <dbReference type="ARBA" id="ARBA00023159"/>
    </source>
</evidence>
<dbReference type="PANTHER" id="PTHR24567:SF74">
    <property type="entry name" value="HTH-TYPE TRANSCRIPTIONAL REGULATOR ARCR"/>
    <property type="match status" value="1"/>
</dbReference>
<dbReference type="PATRIC" id="fig|37916.4.peg.5662"/>
<dbReference type="Pfam" id="PF13545">
    <property type="entry name" value="HTH_Crp_2"/>
    <property type="match status" value="1"/>
</dbReference>
<dbReference type="GO" id="GO:0045893">
    <property type="term" value="P:positive regulation of DNA-templated transcription"/>
    <property type="evidence" value="ECO:0007669"/>
    <property type="project" value="UniProtKB-ARBA"/>
</dbReference>
<accession>A0A0J6VMR1</accession>
<evidence type="ECO:0000256" key="9">
    <source>
        <dbReference type="ARBA" id="ARBA00029868"/>
    </source>
</evidence>
<dbReference type="GO" id="GO:0003700">
    <property type="term" value="F:DNA-binding transcription factor activity"/>
    <property type="evidence" value="ECO:0007669"/>
    <property type="project" value="UniProtKB-ARBA"/>
</dbReference>
<dbReference type="InterPro" id="IPR000595">
    <property type="entry name" value="cNMP-bd_dom"/>
</dbReference>
<dbReference type="GO" id="GO:0030552">
    <property type="term" value="F:cAMP binding"/>
    <property type="evidence" value="ECO:0007669"/>
    <property type="project" value="UniProtKB-KW"/>
</dbReference>
<dbReference type="InterPro" id="IPR012318">
    <property type="entry name" value="HTH_CRP"/>
</dbReference>
<dbReference type="SUPFAM" id="SSF46785">
    <property type="entry name" value="Winged helix' DNA-binding domain"/>
    <property type="match status" value="1"/>
</dbReference>
<dbReference type="EMBL" id="JYNL01000064">
    <property type="protein sequence ID" value="KMO70758.1"/>
    <property type="molecule type" value="Genomic_DNA"/>
</dbReference>
<dbReference type="GO" id="GO:0003677">
    <property type="term" value="F:DNA binding"/>
    <property type="evidence" value="ECO:0007669"/>
    <property type="project" value="UniProtKB-KW"/>
</dbReference>
<dbReference type="SUPFAM" id="SSF51206">
    <property type="entry name" value="cAMP-binding domain-like"/>
    <property type="match status" value="1"/>
</dbReference>
<reference evidence="14 15" key="1">
    <citation type="journal article" date="2015" name="Genome Biol. Evol.">
        <title>Characterization of Three Mycobacterium spp. with Potential Use in Bioremediation by Genome Sequencing and Comparative Genomics.</title>
        <authorList>
            <person name="Das S."/>
            <person name="Pettersson B.M."/>
            <person name="Behra P.R."/>
            <person name="Ramesh M."/>
            <person name="Dasgupta S."/>
            <person name="Bhattacharya A."/>
            <person name="Kirsebom L.A."/>
        </authorList>
    </citation>
    <scope>NUCLEOTIDE SEQUENCE [LARGE SCALE GENOMIC DNA]</scope>
    <source>
        <strain evidence="14 15">DSM 43826</strain>
    </source>
</reference>
<dbReference type="PROSITE" id="PS51063">
    <property type="entry name" value="HTH_CRP_2"/>
    <property type="match status" value="1"/>
</dbReference>
<dbReference type="Pfam" id="PF00027">
    <property type="entry name" value="cNMP_binding"/>
    <property type="match status" value="1"/>
</dbReference>
<keyword evidence="8" id="KW-0804">Transcription</keyword>
<dbReference type="GO" id="GO:0045892">
    <property type="term" value="P:negative regulation of DNA-templated transcription"/>
    <property type="evidence" value="ECO:0007669"/>
    <property type="project" value="UniProtKB-ARBA"/>
</dbReference>
<dbReference type="Proteomes" id="UP000036513">
    <property type="component" value="Unassembled WGS sequence"/>
</dbReference>
<dbReference type="InterPro" id="IPR036390">
    <property type="entry name" value="WH_DNA-bd_sf"/>
</dbReference>
<keyword evidence="2" id="KW-0116">cAMP-binding</keyword>
<dbReference type="AlphaFoldDB" id="A0A0J6VMR1"/>
<evidence type="ECO:0000259" key="13">
    <source>
        <dbReference type="PROSITE" id="PS51063"/>
    </source>
</evidence>
<dbReference type="STRING" id="37916.MCHLDSM_05651"/>
<keyword evidence="7" id="KW-0010">Activator</keyword>
<sequence length="241" mass="26467">MDKVLAGAAIAEAVHPAAAAALRRRLHPIVFGARQAVFTEGEPGDRLYIIRSGKVKIGRRFPRGRQHLLAILGPSDMFGELSVFDPGPRTSSATTITKVRAAWMDRDGLRAWIADRPEIAEQLLQTLARRLRRTTDTLAEHSGTDVPGRVARQLLLLAHRFGTGNGDTLRVTHELTQEEIAQLAGAGREATHKALHDFADRGWIRLETNAVVILHPDKLAHRAGHTGHIPEGSLHPCSEWC</sequence>
<dbReference type="PROSITE" id="PS50042">
    <property type="entry name" value="CNMP_BINDING_3"/>
    <property type="match status" value="1"/>
</dbReference>
<keyword evidence="3" id="KW-0547">Nucleotide-binding</keyword>
<dbReference type="InterPro" id="IPR018490">
    <property type="entry name" value="cNMP-bd_dom_sf"/>
</dbReference>
<evidence type="ECO:0000313" key="14">
    <source>
        <dbReference type="EMBL" id="KMO70758.1"/>
    </source>
</evidence>
<evidence type="ECO:0000256" key="5">
    <source>
        <dbReference type="ARBA" id="ARBA00023125"/>
    </source>
</evidence>
<evidence type="ECO:0000256" key="11">
    <source>
        <dbReference type="ARBA" id="ARBA00068047"/>
    </source>
</evidence>
<keyword evidence="14" id="KW-0675">Receptor</keyword>
<evidence type="ECO:0000256" key="8">
    <source>
        <dbReference type="ARBA" id="ARBA00023163"/>
    </source>
</evidence>
<dbReference type="Gene3D" id="2.60.120.10">
    <property type="entry name" value="Jelly Rolls"/>
    <property type="match status" value="1"/>
</dbReference>
<name>A0A0J6VMR1_9MYCO</name>
<dbReference type="RefSeq" id="WP_048472687.1">
    <property type="nucleotide sequence ID" value="NZ_JYNL01000064.1"/>
</dbReference>
<dbReference type="InterPro" id="IPR036388">
    <property type="entry name" value="WH-like_DNA-bd_sf"/>
</dbReference>
<evidence type="ECO:0000256" key="1">
    <source>
        <dbReference type="ARBA" id="ARBA00022491"/>
    </source>
</evidence>
<evidence type="ECO:0000256" key="6">
    <source>
        <dbReference type="ARBA" id="ARBA00023149"/>
    </source>
</evidence>
<dbReference type="PANTHER" id="PTHR24567">
    <property type="entry name" value="CRP FAMILY TRANSCRIPTIONAL REGULATORY PROTEIN"/>
    <property type="match status" value="1"/>
</dbReference>
<dbReference type="SMART" id="SM00419">
    <property type="entry name" value="HTH_CRP"/>
    <property type="match status" value="1"/>
</dbReference>
<dbReference type="GO" id="GO:0005829">
    <property type="term" value="C:cytosol"/>
    <property type="evidence" value="ECO:0007669"/>
    <property type="project" value="TreeGrafter"/>
</dbReference>
<gene>
    <name evidence="14" type="primary">crp_3</name>
    <name evidence="14" type="ORF">MCHLDSM_05651</name>
</gene>
<dbReference type="CDD" id="cd00038">
    <property type="entry name" value="CAP_ED"/>
    <property type="match status" value="1"/>
</dbReference>
<evidence type="ECO:0000313" key="15">
    <source>
        <dbReference type="Proteomes" id="UP000036513"/>
    </source>
</evidence>
<proteinExistence type="predicted"/>
<dbReference type="FunFam" id="1.10.10.10:FF:000019">
    <property type="entry name" value="Crp/Fnr family transcriptional regulator"/>
    <property type="match status" value="1"/>
</dbReference>
<dbReference type="FunFam" id="2.60.120.10:FF:000003">
    <property type="entry name" value="Crp/Fnr family transcriptional regulator"/>
    <property type="match status" value="1"/>
</dbReference>
<keyword evidence="4" id="KW-0805">Transcription regulation</keyword>
<keyword evidence="1" id="KW-0678">Repressor</keyword>
<dbReference type="SMART" id="SM00100">
    <property type="entry name" value="cNMP"/>
    <property type="match status" value="1"/>
</dbReference>
<evidence type="ECO:0000256" key="4">
    <source>
        <dbReference type="ARBA" id="ARBA00023015"/>
    </source>
</evidence>
<evidence type="ECO:0000256" key="2">
    <source>
        <dbReference type="ARBA" id="ARBA00022566"/>
    </source>
</evidence>
<keyword evidence="5" id="KW-0238">DNA-binding</keyword>
<organism evidence="14 15">
    <name type="scientific">Mycolicibacterium chlorophenolicum</name>
    <dbReference type="NCBI Taxonomy" id="37916"/>
    <lineage>
        <taxon>Bacteria</taxon>
        <taxon>Bacillati</taxon>
        <taxon>Actinomycetota</taxon>
        <taxon>Actinomycetes</taxon>
        <taxon>Mycobacteriales</taxon>
        <taxon>Mycobacteriaceae</taxon>
        <taxon>Mycolicibacterium</taxon>
    </lineage>
</organism>
<dbReference type="InterPro" id="IPR014710">
    <property type="entry name" value="RmlC-like_jellyroll"/>
</dbReference>
<feature type="domain" description="HTH crp-type" evidence="13">
    <location>
        <begin position="144"/>
        <end position="217"/>
    </location>
</feature>
<dbReference type="SMR" id="A0A0J6VMR1"/>
<evidence type="ECO:0000256" key="10">
    <source>
        <dbReference type="ARBA" id="ARBA00033082"/>
    </source>
</evidence>
<protein>
    <recommendedName>
        <fullName evidence="11">CRP-like cAMP-activated global transcriptional regulator</fullName>
    </recommendedName>
    <alternativeName>
        <fullName evidence="10">cAMP receptor protein</fullName>
    </alternativeName>
    <alternativeName>
        <fullName evidence="9">cAMP regulatory protein</fullName>
    </alternativeName>
</protein>
<dbReference type="InterPro" id="IPR050397">
    <property type="entry name" value="Env_Response_Regulators"/>
</dbReference>
<evidence type="ECO:0000259" key="12">
    <source>
        <dbReference type="PROSITE" id="PS50042"/>
    </source>
</evidence>
<comment type="caution">
    <text evidence="14">The sequence shown here is derived from an EMBL/GenBank/DDBJ whole genome shotgun (WGS) entry which is preliminary data.</text>
</comment>